<dbReference type="EMBL" id="LAZR01014138">
    <property type="protein sequence ID" value="KKM18816.1"/>
    <property type="molecule type" value="Genomic_DNA"/>
</dbReference>
<accession>A0A0F9HTU8</accession>
<organism evidence="2">
    <name type="scientific">marine sediment metagenome</name>
    <dbReference type="NCBI Taxonomy" id="412755"/>
    <lineage>
        <taxon>unclassified sequences</taxon>
        <taxon>metagenomes</taxon>
        <taxon>ecological metagenomes</taxon>
    </lineage>
</organism>
<proteinExistence type="predicted"/>
<keyword evidence="1" id="KW-1133">Transmembrane helix</keyword>
<keyword evidence="1" id="KW-0472">Membrane</keyword>
<evidence type="ECO:0000256" key="1">
    <source>
        <dbReference type="SAM" id="Phobius"/>
    </source>
</evidence>
<feature type="transmembrane region" description="Helical" evidence="1">
    <location>
        <begin position="42"/>
        <end position="59"/>
    </location>
</feature>
<sequence>MSSKCNSCGAKVIEYPIWKGQEFGEPFAFNKIKWKNLIIGDWIKLLILLSLVFAVWAYAHDTGECRVLLEKPCDFVMTNIRACEENRSMTNYLLPISEIPFEIKPVD</sequence>
<name>A0A0F9HTU8_9ZZZZ</name>
<dbReference type="AlphaFoldDB" id="A0A0F9HTU8"/>
<protein>
    <submittedName>
        <fullName evidence="2">Uncharacterized protein</fullName>
    </submittedName>
</protein>
<gene>
    <name evidence="2" type="ORF">LCGC14_1661920</name>
</gene>
<reference evidence="2" key="1">
    <citation type="journal article" date="2015" name="Nature">
        <title>Complex archaea that bridge the gap between prokaryotes and eukaryotes.</title>
        <authorList>
            <person name="Spang A."/>
            <person name="Saw J.H."/>
            <person name="Jorgensen S.L."/>
            <person name="Zaremba-Niedzwiedzka K."/>
            <person name="Martijn J."/>
            <person name="Lind A.E."/>
            <person name="van Eijk R."/>
            <person name="Schleper C."/>
            <person name="Guy L."/>
            <person name="Ettema T.J."/>
        </authorList>
    </citation>
    <scope>NUCLEOTIDE SEQUENCE</scope>
</reference>
<keyword evidence="1" id="KW-0812">Transmembrane</keyword>
<evidence type="ECO:0000313" key="2">
    <source>
        <dbReference type="EMBL" id="KKM18816.1"/>
    </source>
</evidence>
<comment type="caution">
    <text evidence="2">The sequence shown here is derived from an EMBL/GenBank/DDBJ whole genome shotgun (WGS) entry which is preliminary data.</text>
</comment>